<dbReference type="AlphaFoldDB" id="A0A448XF96"/>
<name>A0A448XF96_9PLAT</name>
<dbReference type="Proteomes" id="UP000784294">
    <property type="component" value="Unassembled WGS sequence"/>
</dbReference>
<accession>A0A448XF96</accession>
<comment type="caution">
    <text evidence="1">The sequence shown here is derived from an EMBL/GenBank/DDBJ whole genome shotgun (WGS) entry which is preliminary data.</text>
</comment>
<protein>
    <submittedName>
        <fullName evidence="1">Uncharacterized protein</fullName>
    </submittedName>
</protein>
<evidence type="ECO:0000313" key="1">
    <source>
        <dbReference type="EMBL" id="VEL35258.1"/>
    </source>
</evidence>
<organism evidence="1 2">
    <name type="scientific">Protopolystoma xenopodis</name>
    <dbReference type="NCBI Taxonomy" id="117903"/>
    <lineage>
        <taxon>Eukaryota</taxon>
        <taxon>Metazoa</taxon>
        <taxon>Spiralia</taxon>
        <taxon>Lophotrochozoa</taxon>
        <taxon>Platyhelminthes</taxon>
        <taxon>Monogenea</taxon>
        <taxon>Polyopisthocotylea</taxon>
        <taxon>Polystomatidea</taxon>
        <taxon>Polystomatidae</taxon>
        <taxon>Protopolystoma</taxon>
    </lineage>
</organism>
<evidence type="ECO:0000313" key="2">
    <source>
        <dbReference type="Proteomes" id="UP000784294"/>
    </source>
</evidence>
<keyword evidence="2" id="KW-1185">Reference proteome</keyword>
<proteinExistence type="predicted"/>
<dbReference type="EMBL" id="CAAALY010249414">
    <property type="protein sequence ID" value="VEL35258.1"/>
    <property type="molecule type" value="Genomic_DNA"/>
</dbReference>
<sequence>MLLKHSQHELHRNQRDGYKKDRSGAFEYRYKLSRYFDVWSYRTPNAVAGLEGFDFLDVAFSELETASGAQADQFMKECKESLT</sequence>
<gene>
    <name evidence="1" type="ORF">PXEA_LOCUS28698</name>
</gene>
<reference evidence="1" key="1">
    <citation type="submission" date="2018-11" db="EMBL/GenBank/DDBJ databases">
        <authorList>
            <consortium name="Pathogen Informatics"/>
        </authorList>
    </citation>
    <scope>NUCLEOTIDE SEQUENCE</scope>
</reference>